<dbReference type="OrthoDB" id="303614at2759"/>
<evidence type="ECO:0000256" key="10">
    <source>
        <dbReference type="ARBA" id="ARBA00023136"/>
    </source>
</evidence>
<dbReference type="Gene3D" id="6.10.250.1190">
    <property type="match status" value="1"/>
</dbReference>
<dbReference type="PROSITE" id="PS50110">
    <property type="entry name" value="RESPONSE_REGULATORY"/>
    <property type="match status" value="2"/>
</dbReference>
<reference evidence="17" key="1">
    <citation type="journal article" date="2007" name="Science">
        <title>A cytokinin perception mutant colonized by Rhizobium in the absence of nodule organogenesis.</title>
        <authorList>
            <person name="Murray J.D."/>
            <person name="Karas B.J."/>
            <person name="Sato S."/>
            <person name="Tabata S."/>
            <person name="Amyot L."/>
            <person name="Szczyglowski K."/>
        </authorList>
    </citation>
    <scope>NUCLEOTIDE SEQUENCE</scope>
</reference>
<dbReference type="InterPro" id="IPR003594">
    <property type="entry name" value="HATPase_dom"/>
</dbReference>
<dbReference type="EC" id="2.7.13.3" evidence="3"/>
<dbReference type="InterPro" id="IPR004358">
    <property type="entry name" value="Sig_transdc_His_kin-like_C"/>
</dbReference>
<dbReference type="SMART" id="SM00388">
    <property type="entry name" value="HisKA"/>
    <property type="match status" value="1"/>
</dbReference>
<dbReference type="EMBL" id="AM287033">
    <property type="protein sequence ID" value="CAL18382.1"/>
    <property type="molecule type" value="mRNA"/>
</dbReference>
<feature type="domain" description="Response regulatory" evidence="15">
    <location>
        <begin position="704"/>
        <end position="824"/>
    </location>
</feature>
<dbReference type="PANTHER" id="PTHR43719:SF51">
    <property type="entry name" value="HISTIDINE KINASE 4"/>
    <property type="match status" value="1"/>
</dbReference>
<dbReference type="InterPro" id="IPR005467">
    <property type="entry name" value="His_kinase_dom"/>
</dbReference>
<organism evidence="18">
    <name type="scientific">Lotus japonicus</name>
    <name type="common">Lotus corniculatus var. japonicus</name>
    <dbReference type="NCBI Taxonomy" id="34305"/>
    <lineage>
        <taxon>Eukaryota</taxon>
        <taxon>Viridiplantae</taxon>
        <taxon>Streptophyta</taxon>
        <taxon>Embryophyta</taxon>
        <taxon>Tracheophyta</taxon>
        <taxon>Spermatophyta</taxon>
        <taxon>Magnoliopsida</taxon>
        <taxon>eudicotyledons</taxon>
        <taxon>Gunneridae</taxon>
        <taxon>Pentapetalae</taxon>
        <taxon>rosids</taxon>
        <taxon>fabids</taxon>
        <taxon>Fabales</taxon>
        <taxon>Fabaceae</taxon>
        <taxon>Papilionoideae</taxon>
        <taxon>50 kb inversion clade</taxon>
        <taxon>NPAAA clade</taxon>
        <taxon>Hologalegina</taxon>
        <taxon>robinioid clade</taxon>
        <taxon>Loteae</taxon>
        <taxon>Lotus</taxon>
    </lineage>
</organism>
<evidence type="ECO:0000256" key="7">
    <source>
        <dbReference type="ARBA" id="ARBA00022777"/>
    </source>
</evidence>
<evidence type="ECO:0000259" key="16">
    <source>
        <dbReference type="PROSITE" id="PS50839"/>
    </source>
</evidence>
<feature type="domain" description="Response regulatory" evidence="15">
    <location>
        <begin position="850"/>
        <end position="985"/>
    </location>
</feature>
<evidence type="ECO:0000313" key="17">
    <source>
        <dbReference type="EMBL" id="ABI48271.1"/>
    </source>
</evidence>
<dbReference type="GO" id="GO:0010029">
    <property type="term" value="P:regulation of seed germination"/>
    <property type="evidence" value="ECO:0007669"/>
    <property type="project" value="UniProtKB-ARBA"/>
</dbReference>
<keyword evidence="6 13" id="KW-0812">Transmembrane</keyword>
<evidence type="ECO:0000256" key="11">
    <source>
        <dbReference type="ARBA" id="ARBA00023170"/>
    </source>
</evidence>
<dbReference type="FunFam" id="1.10.287.130:FF:000015">
    <property type="entry name" value="Histidine kinase 4"/>
    <property type="match status" value="1"/>
</dbReference>
<dbReference type="InterPro" id="IPR011006">
    <property type="entry name" value="CheY-like_superfamily"/>
</dbReference>
<gene>
    <name evidence="18" type="primary">hk1</name>
    <name evidence="17" type="synonym">HK1</name>
</gene>
<dbReference type="SUPFAM" id="SSF47384">
    <property type="entry name" value="Homodimeric domain of signal transducing histidine kinase"/>
    <property type="match status" value="1"/>
</dbReference>
<dbReference type="Pfam" id="PF24896">
    <property type="entry name" value="Receiver_CRE1"/>
    <property type="match status" value="1"/>
</dbReference>
<comment type="subcellular location">
    <subcellularLocation>
        <location evidence="2">Endoplasmic reticulum membrane</location>
        <topology evidence="2">Multi-pass membrane protein</topology>
    </subcellularLocation>
</comment>
<evidence type="ECO:0000256" key="4">
    <source>
        <dbReference type="ARBA" id="ARBA00022553"/>
    </source>
</evidence>
<dbReference type="SMART" id="SM01079">
    <property type="entry name" value="CHASE"/>
    <property type="match status" value="1"/>
</dbReference>
<dbReference type="Pfam" id="PF02518">
    <property type="entry name" value="HATPase_c"/>
    <property type="match status" value="1"/>
</dbReference>
<dbReference type="Pfam" id="PF00512">
    <property type="entry name" value="HisKA"/>
    <property type="match status" value="1"/>
</dbReference>
<dbReference type="EMBL" id="AM287032">
    <property type="protein sequence ID" value="CAL18381.1"/>
    <property type="molecule type" value="Genomic_DNA"/>
</dbReference>
<dbReference type="CDD" id="cd00082">
    <property type="entry name" value="HisKA"/>
    <property type="match status" value="1"/>
</dbReference>
<keyword evidence="8" id="KW-0256">Endoplasmic reticulum</keyword>
<dbReference type="SUPFAM" id="SSF52172">
    <property type="entry name" value="CheY-like"/>
    <property type="match status" value="2"/>
</dbReference>
<dbReference type="PROSITE" id="PS50109">
    <property type="entry name" value="HIS_KIN"/>
    <property type="match status" value="1"/>
</dbReference>
<evidence type="ECO:0000256" key="2">
    <source>
        <dbReference type="ARBA" id="ARBA00004477"/>
    </source>
</evidence>
<dbReference type="FunFam" id="3.30.450.350:FF:000001">
    <property type="entry name" value="Histidine kinase 4"/>
    <property type="match status" value="1"/>
</dbReference>
<dbReference type="Pfam" id="PF00072">
    <property type="entry name" value="Response_reg"/>
    <property type="match status" value="1"/>
</dbReference>
<dbReference type="Gene3D" id="3.30.450.350">
    <property type="entry name" value="CHASE domain"/>
    <property type="match status" value="1"/>
</dbReference>
<dbReference type="CDD" id="cd17546">
    <property type="entry name" value="REC_hyHK_CKI1_RcsC-like"/>
    <property type="match status" value="1"/>
</dbReference>
<dbReference type="InterPro" id="IPR001789">
    <property type="entry name" value="Sig_transdc_resp-reg_receiver"/>
</dbReference>
<dbReference type="CDD" id="cd16922">
    <property type="entry name" value="HATPase_EvgS-ArcB-TorS-like"/>
    <property type="match status" value="1"/>
</dbReference>
<accession>A0PEY0</accession>
<dbReference type="GO" id="GO:1901701">
    <property type="term" value="P:cellular response to oxygen-containing compound"/>
    <property type="evidence" value="ECO:0007669"/>
    <property type="project" value="UniProtKB-ARBA"/>
</dbReference>
<keyword evidence="9 13" id="KW-1133">Transmembrane helix</keyword>
<evidence type="ECO:0000256" key="1">
    <source>
        <dbReference type="ARBA" id="ARBA00000085"/>
    </source>
</evidence>
<dbReference type="InterPro" id="IPR006189">
    <property type="entry name" value="CHASE_dom"/>
</dbReference>
<keyword evidence="10 13" id="KW-0472">Membrane</keyword>
<dbReference type="SMART" id="SM00387">
    <property type="entry name" value="HATPase_c"/>
    <property type="match status" value="1"/>
</dbReference>
<evidence type="ECO:0000256" key="12">
    <source>
        <dbReference type="PROSITE-ProRule" id="PRU00169"/>
    </source>
</evidence>
<dbReference type="GO" id="GO:0005634">
    <property type="term" value="C:nucleus"/>
    <property type="evidence" value="ECO:0007669"/>
    <property type="project" value="TreeGrafter"/>
</dbReference>
<dbReference type="GO" id="GO:0006970">
    <property type="term" value="P:response to osmotic stress"/>
    <property type="evidence" value="ECO:0007669"/>
    <property type="project" value="UniProtKB-ARBA"/>
</dbReference>
<dbReference type="OMA" id="TVFERCN"/>
<proteinExistence type="evidence at transcript level"/>
<dbReference type="GO" id="GO:0000155">
    <property type="term" value="F:phosphorelay sensor kinase activity"/>
    <property type="evidence" value="ECO:0007669"/>
    <property type="project" value="InterPro"/>
</dbReference>
<comment type="caution">
    <text evidence="12">Lacks conserved residue(s) required for the propagation of feature annotation.</text>
</comment>
<dbReference type="GO" id="GO:0048509">
    <property type="term" value="P:regulation of meristem development"/>
    <property type="evidence" value="ECO:0007669"/>
    <property type="project" value="UniProtKB-ARBA"/>
</dbReference>
<keyword evidence="11 18" id="KW-0675">Receptor</keyword>
<dbReference type="GO" id="GO:0009414">
    <property type="term" value="P:response to water deprivation"/>
    <property type="evidence" value="ECO:0007669"/>
    <property type="project" value="UniProtKB-ARBA"/>
</dbReference>
<reference evidence="18" key="2">
    <citation type="journal article" date="2007" name="Science">
        <title>A gain-of-function mutation in a cytokinin receptor triggers spontaneous root nodule organogenesis.</title>
        <authorList>
            <person name="Tirichine L."/>
            <person name="Sandal N."/>
            <person name="Madsen L.H."/>
            <person name="Radutoiu S."/>
            <person name="Albrektsen A.S."/>
            <person name="Sato S."/>
            <person name="Asamizu E."/>
            <person name="Tabata S."/>
            <person name="Stougaard J."/>
        </authorList>
    </citation>
    <scope>NUCLEOTIDE SEQUENCE</scope>
</reference>
<sequence>MGLGFKMQQSHHPVALKLHEQAGSQRKFTFIQNFRNWFLPLLFVWFIVMAAFGACIYHKMDAETKVRRKEVLGSLCDQRARMLQDQFSVSVNHVHALAILVSTFHYYRNTSAIDQETFAEYTARTAFERPLMSGVAYAQRVVHSERERFEKQHGWVIKTMERVPSGVRDEYAAVIFAQETVSYLESIDMMSGEEDRENILRARATGKAVLTSPFRLLDSHHLGVVLTFPVYKSKLPPEPTTEEVIKAIAGYIGGSFDVESLVENLLGQLAGNQAILVKVYDITNSSDPLIMYGSQYEEGDMSLVHESKLDFGDPYRKHHMICRYHQQAPTNWIAYTTAFLFFVILCLVGYILYAAGTHIVKVEDDYNAMQDLKVKAEAADIAKSQFLATVSHEIRTPMNGILGMLGLLLRTELSSTQRDYAQTAQACGKALIALINEVLDRAKIEAGKLELEAVPFDLRSILDDVLSLFSEKSRHKGLELAVFVSDKVPDIVMGDPGRFRQIVTNLVGNSVKFTERGHIFVKVHLAEKRQCTMNGKCETFLNGGCDDVLHVSGSYNLKTLSGYEAADERNSWDNFKHHIADEEFFFDASVKKLASSESYEQVTLMVSVEDTGIGISFSAQDSIFMPFVQADSSTSRNYGGTGIGLSISKCLVELMGGQINFISRPQVGSTFSFTADFGTFKKNSTTDMKKLNFEDLPSSFRGLKAIVVDGKPVRAAVTRYHLKRLGIQAKVAISINKAVSLCGKNGSLTSALFQPDIIFVEKDSWVSGEDGGIFNAFKMPQMILLATNICNAEFDKAKAAGFSDTVIMKPLRASMLAACLQQVFGTGKTRQFGKDMSNGSSVRSLLCGKKILVVDDNLVNRRVAAGALKNFGADVKCAASGKAALEMLQYPHDFDACFMDIQMPEMDGFEATRRIRMMEREASEQLKSESGEENGKKSEFHMPILAMTADVIHATYDKCLNCGMDGYVSKPFEEENLYQAVAKFFKSKPASDS</sequence>
<dbReference type="PANTHER" id="PTHR43719">
    <property type="entry name" value="TWO-COMPONENT HISTIDINE KINASE"/>
    <property type="match status" value="1"/>
</dbReference>
<evidence type="ECO:0000256" key="13">
    <source>
        <dbReference type="SAM" id="Phobius"/>
    </source>
</evidence>
<dbReference type="InterPro" id="IPR036097">
    <property type="entry name" value="HisK_dim/P_sf"/>
</dbReference>
<dbReference type="GO" id="GO:0043424">
    <property type="term" value="F:protein histidine kinase binding"/>
    <property type="evidence" value="ECO:0007669"/>
    <property type="project" value="UniProtKB-ARBA"/>
</dbReference>
<dbReference type="PROSITE" id="PS50839">
    <property type="entry name" value="CHASE"/>
    <property type="match status" value="1"/>
</dbReference>
<dbReference type="GO" id="GO:0005789">
    <property type="term" value="C:endoplasmic reticulum membrane"/>
    <property type="evidence" value="ECO:0007669"/>
    <property type="project" value="UniProtKB-SubCell"/>
</dbReference>
<keyword evidence="4 12" id="KW-0597">Phosphoprotein</keyword>
<dbReference type="GO" id="GO:0048831">
    <property type="term" value="P:regulation of shoot system development"/>
    <property type="evidence" value="ECO:0007669"/>
    <property type="project" value="UniProtKB-ARBA"/>
</dbReference>
<dbReference type="InterPro" id="IPR056839">
    <property type="entry name" value="Receiver_AHK4/CRE1_1st"/>
</dbReference>
<dbReference type="InterPro" id="IPR036890">
    <property type="entry name" value="HATPase_C_sf"/>
</dbReference>
<comment type="catalytic activity">
    <reaction evidence="1">
        <text>ATP + protein L-histidine = ADP + protein N-phospho-L-histidine.</text>
        <dbReference type="EC" id="2.7.13.3"/>
    </reaction>
</comment>
<evidence type="ECO:0000256" key="3">
    <source>
        <dbReference type="ARBA" id="ARBA00012438"/>
    </source>
</evidence>
<dbReference type="AlphaFoldDB" id="A0PEY0"/>
<dbReference type="InterPro" id="IPR042240">
    <property type="entry name" value="CHASE_sf"/>
</dbReference>
<evidence type="ECO:0000313" key="18">
    <source>
        <dbReference type="EMBL" id="CAL18381.1"/>
    </source>
</evidence>
<dbReference type="Gene3D" id="3.30.565.10">
    <property type="entry name" value="Histidine kinase-like ATPase, C-terminal domain"/>
    <property type="match status" value="1"/>
</dbReference>
<dbReference type="PRINTS" id="PR00344">
    <property type="entry name" value="BCTRLSENSOR"/>
</dbReference>
<evidence type="ECO:0000256" key="6">
    <source>
        <dbReference type="ARBA" id="ARBA00022692"/>
    </source>
</evidence>
<dbReference type="SUPFAM" id="SSF55874">
    <property type="entry name" value="ATPase domain of HSP90 chaperone/DNA topoisomerase II/histidine kinase"/>
    <property type="match status" value="1"/>
</dbReference>
<keyword evidence="7 17" id="KW-0418">Kinase</keyword>
<dbReference type="SMART" id="SM00448">
    <property type="entry name" value="REC"/>
    <property type="match status" value="1"/>
</dbReference>
<evidence type="ECO:0000256" key="9">
    <source>
        <dbReference type="ARBA" id="ARBA00022989"/>
    </source>
</evidence>
<feature type="modified residue" description="4-aspartylphosphate" evidence="12">
    <location>
        <position position="900"/>
    </location>
</feature>
<evidence type="ECO:0000259" key="14">
    <source>
        <dbReference type="PROSITE" id="PS50109"/>
    </source>
</evidence>
<dbReference type="Gene3D" id="3.40.50.2300">
    <property type="match status" value="1"/>
</dbReference>
<protein>
    <recommendedName>
        <fullName evidence="3">histidine kinase</fullName>
        <ecNumber evidence="3">2.7.13.3</ecNumber>
    </recommendedName>
</protein>
<feature type="domain" description="CHASE" evidence="16">
    <location>
        <begin position="109"/>
        <end position="321"/>
    </location>
</feature>
<name>A0PEY0_LOTJA</name>
<dbReference type="GO" id="GO:0009884">
    <property type="term" value="F:cytokinin receptor activity"/>
    <property type="evidence" value="ECO:0007669"/>
    <property type="project" value="UniProtKB-ARBA"/>
</dbReference>
<dbReference type="InterPro" id="IPR050956">
    <property type="entry name" value="2C_system_His_kinase"/>
</dbReference>
<evidence type="ECO:0000259" key="15">
    <source>
        <dbReference type="PROSITE" id="PS50110"/>
    </source>
</evidence>
<feature type="domain" description="Histidine kinase" evidence="14">
    <location>
        <begin position="389"/>
        <end position="679"/>
    </location>
</feature>
<evidence type="ECO:0000256" key="8">
    <source>
        <dbReference type="ARBA" id="ARBA00022824"/>
    </source>
</evidence>
<dbReference type="Gene3D" id="1.10.287.130">
    <property type="match status" value="1"/>
</dbReference>
<feature type="transmembrane region" description="Helical" evidence="13">
    <location>
        <begin position="332"/>
        <end position="353"/>
    </location>
</feature>
<evidence type="ECO:0000256" key="5">
    <source>
        <dbReference type="ARBA" id="ARBA00022679"/>
    </source>
</evidence>
<keyword evidence="5" id="KW-0808">Transferase</keyword>
<dbReference type="Pfam" id="PF03924">
    <property type="entry name" value="CHASE"/>
    <property type="match status" value="1"/>
</dbReference>
<feature type="transmembrane region" description="Helical" evidence="13">
    <location>
        <begin position="37"/>
        <end position="58"/>
    </location>
</feature>
<dbReference type="EMBL" id="DQ848999">
    <property type="protein sequence ID" value="ABI48271.1"/>
    <property type="molecule type" value="mRNA"/>
</dbReference>
<dbReference type="GO" id="GO:0033554">
    <property type="term" value="P:cellular response to stress"/>
    <property type="evidence" value="ECO:0007669"/>
    <property type="project" value="UniProtKB-ARBA"/>
</dbReference>
<dbReference type="InterPro" id="IPR003661">
    <property type="entry name" value="HisK_dim/P_dom"/>
</dbReference>